<dbReference type="GO" id="GO:0016747">
    <property type="term" value="F:acyltransferase activity, transferring groups other than amino-acyl groups"/>
    <property type="evidence" value="ECO:0007669"/>
    <property type="project" value="UniProtKB-ARBA"/>
</dbReference>
<accession>A0A1I2NJN2</accession>
<dbReference type="SUPFAM" id="SSF53901">
    <property type="entry name" value="Thiolase-like"/>
    <property type="match status" value="1"/>
</dbReference>
<name>A0A1I2NJN2_9ACTN</name>
<organism evidence="1 2">
    <name type="scientific">Streptomyces mirabilis</name>
    <dbReference type="NCBI Taxonomy" id="68239"/>
    <lineage>
        <taxon>Bacteria</taxon>
        <taxon>Bacillati</taxon>
        <taxon>Actinomycetota</taxon>
        <taxon>Actinomycetes</taxon>
        <taxon>Kitasatosporales</taxon>
        <taxon>Streptomycetaceae</taxon>
        <taxon>Streptomyces</taxon>
    </lineage>
</organism>
<evidence type="ECO:0000313" key="1">
    <source>
        <dbReference type="EMBL" id="SFG03803.1"/>
    </source>
</evidence>
<sequence length="253" mass="25797">MTARTNTPAAADFVRPRAVAGAACLAPWGERAEGVPGGASEELPKVVGFVLSRFSPIVNAAVVECLGDPTSEDNLVGQAGPRTAMVLATMYGDTVTGDTATARMVDGKVHSPLLFFQSVTTSILGHLTKKYGITGPLTSLSHLTDPGGQALLLADSLLESDAADQVVIVGVETAANERAASVQQRLTEDQEQVGALPVSDAAAVVLLRKAGQGSERLPLLASAVTEPDGAAAPEYGWLSGLVAAGRVQTGVAA</sequence>
<gene>
    <name evidence="1" type="ORF">SAMN02787118_1157</name>
</gene>
<evidence type="ECO:0008006" key="3">
    <source>
        <dbReference type="Google" id="ProtNLM"/>
    </source>
</evidence>
<dbReference type="AlphaFoldDB" id="A0A1I2NJN2"/>
<protein>
    <recommendedName>
        <fullName evidence="3">Beta-ketoacyl synthase, N-terminal domain</fullName>
    </recommendedName>
</protein>
<dbReference type="EMBL" id="FONR01000015">
    <property type="protein sequence ID" value="SFG03803.1"/>
    <property type="molecule type" value="Genomic_DNA"/>
</dbReference>
<dbReference type="Proteomes" id="UP000181942">
    <property type="component" value="Unassembled WGS sequence"/>
</dbReference>
<dbReference type="RefSeq" id="WP_075030956.1">
    <property type="nucleotide sequence ID" value="NZ_FONR01000015.1"/>
</dbReference>
<proteinExistence type="predicted"/>
<dbReference type="Gene3D" id="3.40.47.10">
    <property type="match status" value="1"/>
</dbReference>
<dbReference type="InterPro" id="IPR016039">
    <property type="entry name" value="Thiolase-like"/>
</dbReference>
<reference evidence="1 2" key="1">
    <citation type="submission" date="2016-10" db="EMBL/GenBank/DDBJ databases">
        <authorList>
            <person name="de Groot N.N."/>
        </authorList>
    </citation>
    <scope>NUCLEOTIDE SEQUENCE [LARGE SCALE GENOMIC DNA]</scope>
    <source>
        <strain evidence="1 2">OK461</strain>
    </source>
</reference>
<dbReference type="OrthoDB" id="3402212at2"/>
<evidence type="ECO:0000313" key="2">
    <source>
        <dbReference type="Proteomes" id="UP000181942"/>
    </source>
</evidence>